<gene>
    <name evidence="1" type="ORF">V1517DRAFT_331775</name>
</gene>
<name>A0ACC3TFL5_9ASCO</name>
<evidence type="ECO:0000313" key="1">
    <source>
        <dbReference type="EMBL" id="KAK9319662.1"/>
    </source>
</evidence>
<proteinExistence type="predicted"/>
<keyword evidence="2" id="KW-1185">Reference proteome</keyword>
<comment type="caution">
    <text evidence="1">The sequence shown here is derived from an EMBL/GenBank/DDBJ whole genome shotgun (WGS) entry which is preliminary data.</text>
</comment>
<accession>A0ACC3TFL5</accession>
<dbReference type="Proteomes" id="UP001489719">
    <property type="component" value="Unassembled WGS sequence"/>
</dbReference>
<reference evidence="2" key="1">
    <citation type="journal article" date="2024" name="Front. Bioeng. Biotechnol.">
        <title>Genome-scale model development and genomic sequencing of the oleaginous clade Lipomyces.</title>
        <authorList>
            <person name="Czajka J.J."/>
            <person name="Han Y."/>
            <person name="Kim J."/>
            <person name="Mondo S.J."/>
            <person name="Hofstad B.A."/>
            <person name="Robles A."/>
            <person name="Haridas S."/>
            <person name="Riley R."/>
            <person name="LaButti K."/>
            <person name="Pangilinan J."/>
            <person name="Andreopoulos W."/>
            <person name="Lipzen A."/>
            <person name="Yan J."/>
            <person name="Wang M."/>
            <person name="Ng V."/>
            <person name="Grigoriev I.V."/>
            <person name="Spatafora J.W."/>
            <person name="Magnuson J.K."/>
            <person name="Baker S.E."/>
            <person name="Pomraning K.R."/>
        </authorList>
    </citation>
    <scope>NUCLEOTIDE SEQUENCE [LARGE SCALE GENOMIC DNA]</scope>
    <source>
        <strain evidence="2">CBS 10300</strain>
    </source>
</reference>
<dbReference type="EMBL" id="MU970170">
    <property type="protein sequence ID" value="KAK9319662.1"/>
    <property type="molecule type" value="Genomic_DNA"/>
</dbReference>
<protein>
    <submittedName>
        <fullName evidence="1">Ribonucleases P/MRP protein subunit POP1-domain-containing protein</fullName>
    </submittedName>
</protein>
<organism evidence="1 2">
    <name type="scientific">Lipomyces orientalis</name>
    <dbReference type="NCBI Taxonomy" id="1233043"/>
    <lineage>
        <taxon>Eukaryota</taxon>
        <taxon>Fungi</taxon>
        <taxon>Dikarya</taxon>
        <taxon>Ascomycota</taxon>
        <taxon>Saccharomycotina</taxon>
        <taxon>Lipomycetes</taxon>
        <taxon>Lipomycetales</taxon>
        <taxon>Lipomycetaceae</taxon>
        <taxon>Lipomyces</taxon>
    </lineage>
</organism>
<sequence>MLPKAQARSSESTTLPGSGNKRRADDGNDERDAFKRVKVMNARTILSQPSESSLKNGHLDVGAFVSSRKFEIQQLSASMRKARALQKQQTFQAVPRSLRRRAASHHIRFLPPRFRDRAQQEYKESGIAIAPKKRQRITRLHLRRDTALKLRYFARQRKAYHYNRRRSKYPVGINEQATKVIMDRKFKRRQKDKTWLPTHLWHAKRAHMVKKWGYVIPSHPNEKCFRPTHRASQNGSGIIFDTSYHATMILQGRHDSVVNIVNIISKGKACGKSHLLGVRAFEGPIYNICTETAKSDSIQYAIGEVLICFEPTPDLHLENENRRALIRTHPAIFEDTWKMLLSLVKMTREQELNPDPGIEVQDCRFAVGSIDIFGPKSLKVIGHNLRLHLDNDATVHEAWSAATAAGDPKQIPVGAVFPLKFFDPRTISAPSRDRKLTSWERRDVSMQSLISRKLNGISQFLGSSTRSPLFTSEGRSIRVEHAKIAHGRLKQRRAASSRAVDAANGSQILLKTESLVFNDDVSIPAIVIRLASGGISLLLPWQWVAIFFKKLVIPAYTMYGGLQQYHQILSERMLPYFPDDFPGTSAGLAEEKEKTILNEKEWKSKPRSKKTIYDSVDLGNGDQRGEVGNPFSCDWQYLLHADAKGLYDQSKEPLRQEAGVTMPDSGSTAENAPVELTASEPWMITNLSRLLSERNKLRKELVLSTALFTAQIIMIGRGVPCPRARVYGIPVKDRSTWMKLKQNRKIVPESSEYPVCPKRGFLIGFLTTGGFNLNEGKGSGIASLSWAKVEQNGGFNYRYCIVRDVGEKIGRLALYKPL</sequence>
<evidence type="ECO:0000313" key="2">
    <source>
        <dbReference type="Proteomes" id="UP001489719"/>
    </source>
</evidence>